<gene>
    <name evidence="4" type="ORF">ACFP1B_35670</name>
</gene>
<evidence type="ECO:0000313" key="4">
    <source>
        <dbReference type="EMBL" id="MFC5918732.1"/>
    </source>
</evidence>
<dbReference type="InterPro" id="IPR016181">
    <property type="entry name" value="Acyl_CoA_acyltransferase"/>
</dbReference>
<dbReference type="PANTHER" id="PTHR43420:SF47">
    <property type="entry name" value="N-ACETYLTRANSFERASE DOMAIN-CONTAINING PROTEIN"/>
    <property type="match status" value="1"/>
</dbReference>
<dbReference type="InterPro" id="IPR000182">
    <property type="entry name" value="GNAT_dom"/>
</dbReference>
<dbReference type="PANTHER" id="PTHR43420">
    <property type="entry name" value="ACETYLTRANSFERASE"/>
    <property type="match status" value="1"/>
</dbReference>
<evidence type="ECO:0000259" key="3">
    <source>
        <dbReference type="PROSITE" id="PS51186"/>
    </source>
</evidence>
<dbReference type="Proteomes" id="UP001596200">
    <property type="component" value="Unassembled WGS sequence"/>
</dbReference>
<keyword evidence="5" id="KW-1185">Reference proteome</keyword>
<dbReference type="Pfam" id="PF00583">
    <property type="entry name" value="Acetyltransf_1"/>
    <property type="match status" value="1"/>
</dbReference>
<dbReference type="Gene3D" id="3.40.630.30">
    <property type="match status" value="2"/>
</dbReference>
<evidence type="ECO:0000256" key="2">
    <source>
        <dbReference type="ARBA" id="ARBA00023315"/>
    </source>
</evidence>
<proteinExistence type="predicted"/>
<dbReference type="EC" id="2.3.1.-" evidence="4"/>
<dbReference type="GO" id="GO:0016746">
    <property type="term" value="F:acyltransferase activity"/>
    <property type="evidence" value="ECO:0007669"/>
    <property type="project" value="UniProtKB-KW"/>
</dbReference>
<comment type="caution">
    <text evidence="4">The sequence shown here is derived from an EMBL/GenBank/DDBJ whole genome shotgun (WGS) entry which is preliminary data.</text>
</comment>
<feature type="domain" description="N-acetyltransferase" evidence="3">
    <location>
        <begin position="149"/>
        <end position="302"/>
    </location>
</feature>
<dbReference type="EMBL" id="JBHSPU010000044">
    <property type="protein sequence ID" value="MFC5918732.1"/>
    <property type="molecule type" value="Genomic_DNA"/>
</dbReference>
<keyword evidence="1 4" id="KW-0808">Transferase</keyword>
<dbReference type="CDD" id="cd04301">
    <property type="entry name" value="NAT_SF"/>
    <property type="match status" value="1"/>
</dbReference>
<evidence type="ECO:0000313" key="5">
    <source>
        <dbReference type="Proteomes" id="UP001596200"/>
    </source>
</evidence>
<organism evidence="4 5">
    <name type="scientific">Streptomyces pulveraceus</name>
    <dbReference type="NCBI Taxonomy" id="68258"/>
    <lineage>
        <taxon>Bacteria</taxon>
        <taxon>Bacillati</taxon>
        <taxon>Actinomycetota</taxon>
        <taxon>Actinomycetes</taxon>
        <taxon>Kitasatosporales</taxon>
        <taxon>Streptomycetaceae</taxon>
        <taxon>Streptomyces</taxon>
    </lineage>
</organism>
<evidence type="ECO:0000256" key="1">
    <source>
        <dbReference type="ARBA" id="ARBA00022679"/>
    </source>
</evidence>
<name>A0ABW1GYR1_9ACTN</name>
<reference evidence="5" key="1">
    <citation type="journal article" date="2019" name="Int. J. Syst. Evol. Microbiol.">
        <title>The Global Catalogue of Microorganisms (GCM) 10K type strain sequencing project: providing services to taxonomists for standard genome sequencing and annotation.</title>
        <authorList>
            <consortium name="The Broad Institute Genomics Platform"/>
            <consortium name="The Broad Institute Genome Sequencing Center for Infectious Disease"/>
            <person name="Wu L."/>
            <person name="Ma J."/>
        </authorList>
    </citation>
    <scope>NUCLEOTIDE SEQUENCE [LARGE SCALE GENOMIC DNA]</scope>
    <source>
        <strain evidence="5">JCM 4147</strain>
    </source>
</reference>
<dbReference type="RefSeq" id="WP_344517710.1">
    <property type="nucleotide sequence ID" value="NZ_BAAATU010000077.1"/>
</dbReference>
<keyword evidence="2 4" id="KW-0012">Acyltransferase</keyword>
<dbReference type="InterPro" id="IPR050680">
    <property type="entry name" value="YpeA/RimI_acetyltransf"/>
</dbReference>
<protein>
    <submittedName>
        <fullName evidence="4">GNAT family N-acetyltransferase</fullName>
        <ecNumber evidence="4">2.3.1.-</ecNumber>
    </submittedName>
</protein>
<dbReference type="PROSITE" id="PS51186">
    <property type="entry name" value="GNAT"/>
    <property type="match status" value="1"/>
</dbReference>
<accession>A0ABW1GYR1</accession>
<sequence length="304" mass="32422">MTEFSVLDDRTDWQQDFERRLRASYAAAGIGLPAAERMLDGVRAGIGDWTVAGITDAGTSVGHVAVAVGDDNGLLAGRIGDLHIDAPHVGGGYGRAARDWAEGWCAERGAARVGVRLTEPAGELFAAYDVRGQVRARLLGSAPESVGEVTARPMTRAEFPGWLASEKTSYAGDIIRAGTLSREEAVRKSDRDFADLLPEGLATPDHTLLVLEVAGEPIGTGWLKHRHLPGVTYGYGLHVQERFRGKGYGRAAMAAGEEATLAAGDSTLMFTVWGGNEVAMNLYTSAGYRVVEEVRYLALPRPAA</sequence>
<dbReference type="SUPFAM" id="SSF55729">
    <property type="entry name" value="Acyl-CoA N-acyltransferases (Nat)"/>
    <property type="match status" value="2"/>
</dbReference>